<dbReference type="AlphaFoldDB" id="A0A7J6T9B6"/>
<protein>
    <submittedName>
        <fullName evidence="2">Translational elongation factor EF-1 alpha</fullName>
    </submittedName>
</protein>
<dbReference type="Proteomes" id="UP000574390">
    <property type="component" value="Unassembled WGS sequence"/>
</dbReference>
<proteinExistence type="predicted"/>
<evidence type="ECO:0000313" key="1">
    <source>
        <dbReference type="EMBL" id="KAF4715350.1"/>
    </source>
</evidence>
<keyword evidence="2" id="KW-0251">Elongation factor</keyword>
<dbReference type="EMBL" id="JABANM010024952">
    <property type="protein sequence ID" value="KAF4715350.1"/>
    <property type="molecule type" value="Genomic_DNA"/>
</dbReference>
<dbReference type="InterPro" id="IPR016024">
    <property type="entry name" value="ARM-type_fold"/>
</dbReference>
<dbReference type="Pfam" id="PF24987">
    <property type="entry name" value="HEAT_EF3_N"/>
    <property type="match status" value="1"/>
</dbReference>
<reference evidence="3 4" key="1">
    <citation type="submission" date="2020-04" db="EMBL/GenBank/DDBJ databases">
        <title>Perkinsus olseni comparative genomics.</title>
        <authorList>
            <person name="Bogema D.R."/>
        </authorList>
    </citation>
    <scope>NUCLEOTIDE SEQUENCE [LARGE SCALE GENOMIC DNA]</scope>
    <source>
        <strain evidence="1">ATCC PRA-205</strain>
        <strain evidence="2 3">ATCC PRA-207</strain>
    </source>
</reference>
<keyword evidence="2" id="KW-0648">Protein biosynthesis</keyword>
<keyword evidence="3" id="KW-1185">Reference proteome</keyword>
<feature type="non-terminal residue" evidence="2">
    <location>
        <position position="182"/>
    </location>
</feature>
<feature type="non-terminal residue" evidence="2">
    <location>
        <position position="1"/>
    </location>
</feature>
<name>A0A7J6T9B6_PEROL</name>
<evidence type="ECO:0000313" key="4">
    <source>
        <dbReference type="Proteomes" id="UP000574390"/>
    </source>
</evidence>
<dbReference type="EMBL" id="JABANO010012599">
    <property type="protein sequence ID" value="KAF4741541.1"/>
    <property type="molecule type" value="Genomic_DNA"/>
</dbReference>
<accession>A0A7J6T9B6</accession>
<evidence type="ECO:0000313" key="2">
    <source>
        <dbReference type="EMBL" id="KAF4741541.1"/>
    </source>
</evidence>
<evidence type="ECO:0000313" key="3">
    <source>
        <dbReference type="Proteomes" id="UP000553632"/>
    </source>
</evidence>
<gene>
    <name evidence="2" type="primary">TEF3_3</name>
    <name evidence="1" type="synonym">TEF3_2</name>
    <name evidence="1" type="ORF">FOZ62_018930</name>
    <name evidence="2" type="ORF">FOZ63_020808</name>
</gene>
<organism evidence="2 3">
    <name type="scientific">Perkinsus olseni</name>
    <name type="common">Perkinsus atlanticus</name>
    <dbReference type="NCBI Taxonomy" id="32597"/>
    <lineage>
        <taxon>Eukaryota</taxon>
        <taxon>Sar</taxon>
        <taxon>Alveolata</taxon>
        <taxon>Perkinsozoa</taxon>
        <taxon>Perkinsea</taxon>
        <taxon>Perkinsida</taxon>
        <taxon>Perkinsidae</taxon>
        <taxon>Perkinsus</taxon>
    </lineage>
</organism>
<dbReference type="Proteomes" id="UP000553632">
    <property type="component" value="Unassembled WGS sequence"/>
</dbReference>
<dbReference type="Gene3D" id="1.25.10.10">
    <property type="entry name" value="Leucine-rich Repeat Variant"/>
    <property type="match status" value="1"/>
</dbReference>
<dbReference type="InterPro" id="IPR011989">
    <property type="entry name" value="ARM-like"/>
</dbReference>
<dbReference type="GO" id="GO:0003746">
    <property type="term" value="F:translation elongation factor activity"/>
    <property type="evidence" value="ECO:0007669"/>
    <property type="project" value="UniProtKB-KW"/>
</dbReference>
<dbReference type="SUPFAM" id="SSF48371">
    <property type="entry name" value="ARM repeat"/>
    <property type="match status" value="1"/>
</dbReference>
<comment type="caution">
    <text evidence="2">The sequence shown here is derived from an EMBL/GenBank/DDBJ whole genome shotgun (WGS) entry which is preliminary data.</text>
</comment>
<sequence length="182" mass="19148">IAMSVSTTVSVPITFHPKTSELLSQHCVVDNALSSAAGAGAAAAEKALLEVVNLCQEYSHSFEPIGFALLPQVFLLHAHKKSPVVKAAKAAADAIIGLVTEERSAVAVALVKDVVVDAIKSEKYQAQQAALIALTKIVKVCGVALSMYLDEILPVVCTVIHHIKAPVKQAARECLEALCLTN</sequence>